<keyword evidence="1" id="KW-0831">Ubiquinone biosynthesis</keyword>
<comment type="caution">
    <text evidence="3">The sequence shown here is derived from an EMBL/GenBank/DDBJ whole genome shotgun (WGS) entry which is preliminary data.</text>
</comment>
<dbReference type="GO" id="GO:0005737">
    <property type="term" value="C:cytoplasm"/>
    <property type="evidence" value="ECO:0007669"/>
    <property type="project" value="UniProtKB-SubCell"/>
</dbReference>
<dbReference type="InterPro" id="IPR003033">
    <property type="entry name" value="SCP2_sterol-bd_dom"/>
</dbReference>
<dbReference type="InterPro" id="IPR038989">
    <property type="entry name" value="UbiJ"/>
</dbReference>
<dbReference type="PANTHER" id="PTHR38693">
    <property type="entry name" value="UBIQUINONE BIOSYNTHESIS PROTEIN UBIJ"/>
    <property type="match status" value="1"/>
</dbReference>
<dbReference type="UniPathway" id="UPA00232"/>
<dbReference type="Pfam" id="PF02036">
    <property type="entry name" value="SCP2"/>
    <property type="match status" value="1"/>
</dbReference>
<sequence>MLASMKKKALEGVERLINKALEYDPISARALTNLDGQIILIDSTMPPLSISIEPTDQGVKLHSERQKDNAVTVEGTLVSMVGVALSAKDSMSFAGTGVKVSGNLETLNQLNKIIGNLEVDWEGALAQLIGDLPAHLFCKTVRHSASFRKETAARATSAIVEVAQEEFRLTPSKNEFDARSPEIRRLSSDIDRLTARMNKFELKVRQNLSRKATS</sequence>
<comment type="function">
    <text evidence="1">Required for ubiquinone (coenzyme Q) biosynthesis. Binds hydrophobic ubiquinone biosynthetic intermediates via its SCP2 domain and is essential for the stability of the Ubi complex. May constitute a docking platform where Ubi enzymes assemble and access their SCP2-bound polyprenyl substrates.</text>
</comment>
<feature type="domain" description="SCP2" evidence="2">
    <location>
        <begin position="17"/>
        <end position="114"/>
    </location>
</feature>
<reference evidence="3 4" key="1">
    <citation type="submission" date="2015-10" db="EMBL/GenBank/DDBJ databases">
        <title>Metagenome-Assembled Genomes uncover a global brackish microbiome.</title>
        <authorList>
            <person name="Hugerth L.W."/>
            <person name="Larsson J."/>
            <person name="Alneberg J."/>
            <person name="Lindh M.V."/>
            <person name="Legrand C."/>
            <person name="Pinhassi J."/>
            <person name="Andersson A.F."/>
        </authorList>
    </citation>
    <scope>NUCLEOTIDE SEQUENCE [LARGE SCALE GENOMIC DNA]</scope>
    <source>
        <strain evidence="3">BACL26 MAG-121220-bin70</strain>
    </source>
</reference>
<dbReference type="HAMAP" id="MF_02215">
    <property type="entry name" value="UbiJ"/>
    <property type="match status" value="1"/>
</dbReference>
<evidence type="ECO:0000256" key="1">
    <source>
        <dbReference type="HAMAP-Rule" id="MF_02215"/>
    </source>
</evidence>
<accession>A0A0R2UB14</accession>
<organism evidence="3 4">
    <name type="scientific">SAR92 bacterium BACL26 MAG-121220-bin70</name>
    <dbReference type="NCBI Taxonomy" id="1655626"/>
    <lineage>
        <taxon>Bacteria</taxon>
        <taxon>Pseudomonadati</taxon>
        <taxon>Pseudomonadota</taxon>
        <taxon>Gammaproteobacteria</taxon>
        <taxon>Cellvibrionales</taxon>
        <taxon>Porticoccaceae</taxon>
        <taxon>SAR92 clade</taxon>
    </lineage>
</organism>
<name>A0A0R2UB14_9GAMM</name>
<evidence type="ECO:0000313" key="3">
    <source>
        <dbReference type="EMBL" id="KRO96671.1"/>
    </source>
</evidence>
<keyword evidence="1" id="KW-0963">Cytoplasm</keyword>
<dbReference type="AlphaFoldDB" id="A0A0R2UB14"/>
<comment type="similarity">
    <text evidence="1">Belongs to the UbiJ family.</text>
</comment>
<dbReference type="Proteomes" id="UP000051213">
    <property type="component" value="Unassembled WGS sequence"/>
</dbReference>
<dbReference type="EMBL" id="LICA01000045">
    <property type="protein sequence ID" value="KRO96671.1"/>
    <property type="molecule type" value="Genomic_DNA"/>
</dbReference>
<protein>
    <recommendedName>
        <fullName evidence="1">Ubiquinone biosynthesis accessory factor UbiJ</fullName>
    </recommendedName>
</protein>
<gene>
    <name evidence="1" type="primary">ubiJ</name>
    <name evidence="3" type="ORF">ABS24_07525</name>
</gene>
<comment type="pathway">
    <text evidence="1">Cofactor biosynthesis; ubiquinone biosynthesis.</text>
</comment>
<proteinExistence type="inferred from homology"/>
<evidence type="ECO:0000313" key="4">
    <source>
        <dbReference type="Proteomes" id="UP000051213"/>
    </source>
</evidence>
<dbReference type="GO" id="GO:0006744">
    <property type="term" value="P:ubiquinone biosynthetic process"/>
    <property type="evidence" value="ECO:0007669"/>
    <property type="project" value="UniProtKB-UniRule"/>
</dbReference>
<evidence type="ECO:0000259" key="2">
    <source>
        <dbReference type="Pfam" id="PF02036"/>
    </source>
</evidence>
<dbReference type="PANTHER" id="PTHR38693:SF1">
    <property type="entry name" value="UBIQUINONE BIOSYNTHESIS ACCESSORY FACTOR UBIJ"/>
    <property type="match status" value="1"/>
</dbReference>
<comment type="subcellular location">
    <subcellularLocation>
        <location evidence="1">Cytoplasm</location>
    </subcellularLocation>
</comment>